<organism evidence="3 4">
    <name type="scientific">Citrobacter braakii</name>
    <dbReference type="NCBI Taxonomy" id="57706"/>
    <lineage>
        <taxon>Bacteria</taxon>
        <taxon>Pseudomonadati</taxon>
        <taxon>Pseudomonadota</taxon>
        <taxon>Gammaproteobacteria</taxon>
        <taxon>Enterobacterales</taxon>
        <taxon>Enterobacteriaceae</taxon>
        <taxon>Citrobacter</taxon>
        <taxon>Citrobacter freundii complex</taxon>
    </lineage>
</organism>
<dbReference type="Pfam" id="PF18735">
    <property type="entry name" value="HEPN_RiboL-PSP"/>
    <property type="match status" value="1"/>
</dbReference>
<dbReference type="InterPro" id="IPR041519">
    <property type="entry name" value="HEPN_RiboL-PSP"/>
</dbReference>
<proteinExistence type="predicted"/>
<dbReference type="AlphaFoldDB" id="A0A8I0GAG9"/>
<feature type="domain" description="HEPN/Toprim N-terminal" evidence="2">
    <location>
        <begin position="1"/>
        <end position="211"/>
    </location>
</feature>
<dbReference type="Proteomes" id="UP000605024">
    <property type="component" value="Unassembled WGS sequence"/>
</dbReference>
<evidence type="ECO:0008006" key="5">
    <source>
        <dbReference type="Google" id="ProtNLM"/>
    </source>
</evidence>
<gene>
    <name evidence="3" type="ORF">ID160_26990</name>
</gene>
<name>A0A8I0GAG9_CITBR</name>
<sequence>MSTWTEITIDDYLTIYPTQNSYHLWFFQEGDRVREVHTADEDLRYDGAFIGYRASVGQIKRRMELNGYDRDSLERHFSHALNSWKTELGEEFYALEGIQDKEEYDTRRYNWLKLALGALENARLEDWIQRFKQAKDWPRNDDFHFSVYEWVETDDPVLSLMLSSVDEYCEWVRNSSYNFPCIDYDFYSFALLLASDDNALCELNLSELIWDERMDDFLDLEERNCGATKPLRNARKSLDELLNLANQSTENSVLLRMCYSGIITVMEVYLSDIFCRSVEHESVKRRFVENYAKYKSVEKKPLSEVYKQLESLDKIIEDDLQSLSFHHIPTVKQLYDNCLLIRFPEHLLSGIAQAVQIRHDIVHRNGRDVKGMHHEISIKHLKNLNAKMNNFLNFIDQQVLDALEKLFIDAQHDENKQ</sequence>
<reference evidence="3" key="1">
    <citation type="submission" date="2020-09" db="EMBL/GenBank/DDBJ databases">
        <title>Characterization of IncC plasmids in Enterobacterales of food-producing animals originating from China.</title>
        <authorList>
            <person name="Zhang Y."/>
            <person name="Lei C.-W."/>
        </authorList>
    </citation>
    <scope>NUCLEOTIDE SEQUENCE</scope>
    <source>
        <strain evidence="3">CC1</strain>
    </source>
</reference>
<dbReference type="RefSeq" id="WP_191027975.1">
    <property type="nucleotide sequence ID" value="NZ_JACXSK010000042.1"/>
</dbReference>
<evidence type="ECO:0000313" key="3">
    <source>
        <dbReference type="EMBL" id="MBD3126293.1"/>
    </source>
</evidence>
<evidence type="ECO:0000259" key="2">
    <source>
        <dbReference type="Pfam" id="PF18871"/>
    </source>
</evidence>
<feature type="domain" description="RiboL-PSP-HEPN" evidence="1">
    <location>
        <begin position="235"/>
        <end position="400"/>
    </location>
</feature>
<evidence type="ECO:0000313" key="4">
    <source>
        <dbReference type="Proteomes" id="UP000605024"/>
    </source>
</evidence>
<comment type="caution">
    <text evidence="3">The sequence shown here is derived from an EMBL/GenBank/DDBJ whole genome shotgun (WGS) entry which is preliminary data.</text>
</comment>
<protein>
    <recommendedName>
        <fullName evidence="5">HEPN/Toprim N-terminal domain-containing protein</fullName>
    </recommendedName>
</protein>
<evidence type="ECO:0000259" key="1">
    <source>
        <dbReference type="Pfam" id="PF18735"/>
    </source>
</evidence>
<dbReference type="InterPro" id="IPR041487">
    <property type="entry name" value="HEPN/Toprim-NTD1"/>
</dbReference>
<dbReference type="EMBL" id="JACXSK010000042">
    <property type="protein sequence ID" value="MBD3126293.1"/>
    <property type="molecule type" value="Genomic_DNA"/>
</dbReference>
<accession>A0A8I0GAG9</accession>
<dbReference type="Pfam" id="PF18871">
    <property type="entry name" value="HEPN_Toprim_N"/>
    <property type="match status" value="1"/>
</dbReference>